<evidence type="ECO:0000313" key="2">
    <source>
        <dbReference type="EMBL" id="TWG28915.1"/>
    </source>
</evidence>
<sequence length="102" mass="11326">MASGRTVAVVGEQDGADWRERQRRAAAAHAAADERRQATEHAAAAELVAWFAAEATRRGLRPDRITATAYDGRSRYRTRLSGWYVNRARTEAVDARGQRRSG</sequence>
<comment type="caution">
    <text evidence="2">The sequence shown here is derived from an EMBL/GenBank/DDBJ whole genome shotgun (WGS) entry which is preliminary data.</text>
</comment>
<name>A0A561WYG9_9ACTN</name>
<feature type="region of interest" description="Disordered" evidence="1">
    <location>
        <begin position="1"/>
        <end position="38"/>
    </location>
</feature>
<evidence type="ECO:0000313" key="3">
    <source>
        <dbReference type="Proteomes" id="UP000319927"/>
    </source>
</evidence>
<reference evidence="2 3" key="1">
    <citation type="submission" date="2019-06" db="EMBL/GenBank/DDBJ databases">
        <title>Sequencing the genomes of 1000 actinobacteria strains.</title>
        <authorList>
            <person name="Klenk H.-P."/>
        </authorList>
    </citation>
    <scope>NUCLEOTIDE SEQUENCE [LARGE SCALE GENOMIC DNA]</scope>
    <source>
        <strain evidence="2 3">DSM 102131</strain>
    </source>
</reference>
<accession>A0A561WYG9</accession>
<evidence type="ECO:0000256" key="1">
    <source>
        <dbReference type="SAM" id="MobiDB-lite"/>
    </source>
</evidence>
<dbReference type="AlphaFoldDB" id="A0A561WYG9"/>
<gene>
    <name evidence="2" type="ORF">FHX75_112074</name>
</gene>
<protein>
    <submittedName>
        <fullName evidence="2">Uncharacterized protein</fullName>
    </submittedName>
</protein>
<dbReference type="Proteomes" id="UP000319927">
    <property type="component" value="Unassembled WGS sequence"/>
</dbReference>
<keyword evidence="3" id="KW-1185">Reference proteome</keyword>
<dbReference type="EMBL" id="VIXA01000001">
    <property type="protein sequence ID" value="TWG28915.1"/>
    <property type="molecule type" value="Genomic_DNA"/>
</dbReference>
<proteinExistence type="predicted"/>
<organism evidence="2 3">
    <name type="scientific">Micromonospora palomenae</name>
    <dbReference type="NCBI Taxonomy" id="1461247"/>
    <lineage>
        <taxon>Bacteria</taxon>
        <taxon>Bacillati</taxon>
        <taxon>Actinomycetota</taxon>
        <taxon>Actinomycetes</taxon>
        <taxon>Micromonosporales</taxon>
        <taxon>Micromonosporaceae</taxon>
        <taxon>Micromonospora</taxon>
    </lineage>
</organism>